<dbReference type="GO" id="GO:0005829">
    <property type="term" value="C:cytosol"/>
    <property type="evidence" value="ECO:0007669"/>
    <property type="project" value="TreeGrafter"/>
</dbReference>
<dbReference type="GO" id="GO:0036220">
    <property type="term" value="F:ITP diphosphatase activity"/>
    <property type="evidence" value="ECO:0007669"/>
    <property type="project" value="UniProtKB-UniRule"/>
</dbReference>
<keyword evidence="3 10" id="KW-0479">Metal-binding</keyword>
<dbReference type="PANTHER" id="PTHR11067">
    <property type="entry name" value="INOSINE TRIPHOSPHATE PYROPHOSPHATASE/HAM1 PROTEIN"/>
    <property type="match status" value="1"/>
</dbReference>
<keyword evidence="6 10" id="KW-0460">Magnesium</keyword>
<proteinExistence type="inferred from homology"/>
<evidence type="ECO:0000313" key="13">
    <source>
        <dbReference type="Proteomes" id="UP000190395"/>
    </source>
</evidence>
<dbReference type="GO" id="GO:0035870">
    <property type="term" value="F:dITP diphosphatase activity"/>
    <property type="evidence" value="ECO:0007669"/>
    <property type="project" value="UniProtKB-UniRule"/>
</dbReference>
<dbReference type="AlphaFoldDB" id="A0A1T4KC34"/>
<feature type="binding site" evidence="10">
    <location>
        <position position="68"/>
    </location>
    <ligand>
        <name>substrate</name>
    </ligand>
</feature>
<name>A0A1T4KC34_9SPIR</name>
<dbReference type="SUPFAM" id="SSF52972">
    <property type="entry name" value="ITPase-like"/>
    <property type="match status" value="1"/>
</dbReference>
<keyword evidence="7 10" id="KW-0546">Nucleotide metabolism</keyword>
<dbReference type="PANTHER" id="PTHR11067:SF9">
    <property type="entry name" value="INOSINE TRIPHOSPHATE PYROPHOSPHATASE"/>
    <property type="match status" value="1"/>
</dbReference>
<evidence type="ECO:0000256" key="4">
    <source>
        <dbReference type="ARBA" id="ARBA00022741"/>
    </source>
</evidence>
<comment type="catalytic activity">
    <reaction evidence="10">
        <text>ITP + H2O = IMP + diphosphate + H(+)</text>
        <dbReference type="Rhea" id="RHEA:29399"/>
        <dbReference type="ChEBI" id="CHEBI:15377"/>
        <dbReference type="ChEBI" id="CHEBI:15378"/>
        <dbReference type="ChEBI" id="CHEBI:33019"/>
        <dbReference type="ChEBI" id="CHEBI:58053"/>
        <dbReference type="ChEBI" id="CHEBI:61402"/>
        <dbReference type="EC" id="3.6.1.66"/>
    </reaction>
</comment>
<dbReference type="STRING" id="225004.SAMN02745152_00086"/>
<dbReference type="GO" id="GO:0009117">
    <property type="term" value="P:nucleotide metabolic process"/>
    <property type="evidence" value="ECO:0007669"/>
    <property type="project" value="UniProtKB-KW"/>
</dbReference>
<protein>
    <recommendedName>
        <fullName evidence="10">dITP/XTP pyrophosphatase</fullName>
        <ecNumber evidence="10">3.6.1.66</ecNumber>
    </recommendedName>
    <alternativeName>
        <fullName evidence="10">Non-canonical purine NTP pyrophosphatase</fullName>
    </alternativeName>
    <alternativeName>
        <fullName evidence="10">Non-standard purine NTP pyrophosphatase</fullName>
    </alternativeName>
    <alternativeName>
        <fullName evidence="10">Nucleoside-triphosphate diphosphatase</fullName>
    </alternativeName>
    <alternativeName>
        <fullName evidence="10">Nucleoside-triphosphate pyrophosphatase</fullName>
        <shortName evidence="10">NTPase</shortName>
    </alternativeName>
</protein>
<evidence type="ECO:0000256" key="3">
    <source>
        <dbReference type="ARBA" id="ARBA00022723"/>
    </source>
</evidence>
<comment type="catalytic activity">
    <reaction evidence="9 10">
        <text>XTP + H2O = XMP + diphosphate + H(+)</text>
        <dbReference type="Rhea" id="RHEA:28610"/>
        <dbReference type="ChEBI" id="CHEBI:15377"/>
        <dbReference type="ChEBI" id="CHEBI:15378"/>
        <dbReference type="ChEBI" id="CHEBI:33019"/>
        <dbReference type="ChEBI" id="CHEBI:57464"/>
        <dbReference type="ChEBI" id="CHEBI:61314"/>
        <dbReference type="EC" id="3.6.1.66"/>
    </reaction>
</comment>
<dbReference type="InterPro" id="IPR002637">
    <property type="entry name" value="RdgB/HAM1"/>
</dbReference>
<evidence type="ECO:0000256" key="11">
    <source>
        <dbReference type="RuleBase" id="RU003781"/>
    </source>
</evidence>
<feature type="binding site" evidence="10">
    <location>
        <position position="186"/>
    </location>
    <ligand>
        <name>substrate</name>
    </ligand>
</feature>
<accession>A0A1T4KC34</accession>
<comment type="function">
    <text evidence="10">Pyrophosphatase that catalyzes the hydrolysis of nucleoside triphosphates to their monophosphate derivatives, with a high preference for the non-canonical purine nucleotides XTP (xanthosine triphosphate), dITP (deoxyinosine triphosphate) and ITP. Seems to function as a house-cleaning enzyme that removes non-canonical purine nucleotides from the nucleotide pool, thus preventing their incorporation into DNA/RNA and avoiding chromosomal lesions.</text>
</comment>
<dbReference type="GeneID" id="303366366"/>
<comment type="similarity">
    <text evidence="1 10 11">Belongs to the HAM1 NTPase family.</text>
</comment>
<comment type="cofactor">
    <cofactor evidence="10">
        <name>Mg(2+)</name>
        <dbReference type="ChEBI" id="CHEBI:18420"/>
    </cofactor>
    <text evidence="10">Binds 1 Mg(2+) ion per subunit.</text>
</comment>
<keyword evidence="5 10" id="KW-0378">Hydrolase</keyword>
<dbReference type="OrthoDB" id="9807456at2"/>
<evidence type="ECO:0000256" key="1">
    <source>
        <dbReference type="ARBA" id="ARBA00008023"/>
    </source>
</evidence>
<organism evidence="12 13">
    <name type="scientific">Treponema berlinense</name>
    <dbReference type="NCBI Taxonomy" id="225004"/>
    <lineage>
        <taxon>Bacteria</taxon>
        <taxon>Pseudomonadati</taxon>
        <taxon>Spirochaetota</taxon>
        <taxon>Spirochaetia</taxon>
        <taxon>Spirochaetales</taxon>
        <taxon>Treponemataceae</taxon>
        <taxon>Treponema</taxon>
    </lineage>
</organism>
<dbReference type="InterPro" id="IPR020922">
    <property type="entry name" value="dITP/XTP_pyrophosphatase"/>
</dbReference>
<evidence type="ECO:0000256" key="9">
    <source>
        <dbReference type="ARBA" id="ARBA00052017"/>
    </source>
</evidence>
<dbReference type="EMBL" id="FUXC01000001">
    <property type="protein sequence ID" value="SJZ39990.1"/>
    <property type="molecule type" value="Genomic_DNA"/>
</dbReference>
<keyword evidence="4 10" id="KW-0547">Nucleotide-binding</keyword>
<evidence type="ECO:0000256" key="6">
    <source>
        <dbReference type="ARBA" id="ARBA00022842"/>
    </source>
</evidence>
<reference evidence="12 13" key="1">
    <citation type="submission" date="2017-02" db="EMBL/GenBank/DDBJ databases">
        <authorList>
            <person name="Peterson S.W."/>
        </authorList>
    </citation>
    <scope>NUCLEOTIDE SEQUENCE [LARGE SCALE GENOMIC DNA]</scope>
    <source>
        <strain evidence="12 13">ATCC BAA-909</strain>
    </source>
</reference>
<sequence>MKLFLASGNRHKQKEMQEILSDCEILIPADVGIDFNPEETGATFYENSLIKARALYELVHEPVIADDSGLCVESLGNAPGIYTSRYAGPEFMHGYPDGHKMPQNEQNENLILQLNATGSKNRRCFYVCAMVLLINSERFFVAQETFEGELIDDIKKQAGNGGFGYDPIVYLPQYKKTVAEISAEEKNRISHRGKAARAISDILKNLNKQV</sequence>
<feature type="binding site" evidence="10">
    <location>
        <position position="67"/>
    </location>
    <ligand>
        <name>Mg(2+)</name>
        <dbReference type="ChEBI" id="CHEBI:18420"/>
    </ligand>
</feature>
<evidence type="ECO:0000256" key="5">
    <source>
        <dbReference type="ARBA" id="ARBA00022801"/>
    </source>
</evidence>
<evidence type="ECO:0000256" key="7">
    <source>
        <dbReference type="ARBA" id="ARBA00023080"/>
    </source>
</evidence>
<dbReference type="GO" id="GO:0046872">
    <property type="term" value="F:metal ion binding"/>
    <property type="evidence" value="ECO:0007669"/>
    <property type="project" value="UniProtKB-KW"/>
</dbReference>
<dbReference type="CDD" id="cd00515">
    <property type="entry name" value="HAM1"/>
    <property type="match status" value="1"/>
</dbReference>
<dbReference type="Proteomes" id="UP000190395">
    <property type="component" value="Unassembled WGS sequence"/>
</dbReference>
<evidence type="ECO:0000256" key="2">
    <source>
        <dbReference type="ARBA" id="ARBA00011738"/>
    </source>
</evidence>
<dbReference type="GO" id="GO:0036222">
    <property type="term" value="F:XTP diphosphatase activity"/>
    <property type="evidence" value="ECO:0007669"/>
    <property type="project" value="UniProtKB-UniRule"/>
</dbReference>
<feature type="binding site" evidence="10">
    <location>
        <position position="38"/>
    </location>
    <ligand>
        <name>Mg(2+)</name>
        <dbReference type="ChEBI" id="CHEBI:18420"/>
    </ligand>
</feature>
<dbReference type="GO" id="GO:0017111">
    <property type="term" value="F:ribonucleoside triphosphate phosphatase activity"/>
    <property type="evidence" value="ECO:0007669"/>
    <property type="project" value="InterPro"/>
</dbReference>
<evidence type="ECO:0000256" key="10">
    <source>
        <dbReference type="HAMAP-Rule" id="MF_01405"/>
    </source>
</evidence>
<dbReference type="Gene3D" id="3.90.950.10">
    <property type="match status" value="1"/>
</dbReference>
<feature type="active site" description="Proton acceptor" evidence="10">
    <location>
        <position position="67"/>
    </location>
</feature>
<dbReference type="GO" id="GO:0009146">
    <property type="term" value="P:purine nucleoside triphosphate catabolic process"/>
    <property type="evidence" value="ECO:0007669"/>
    <property type="project" value="UniProtKB-UniRule"/>
</dbReference>
<dbReference type="EC" id="3.6.1.66" evidence="10"/>
<dbReference type="GO" id="GO:0000166">
    <property type="term" value="F:nucleotide binding"/>
    <property type="evidence" value="ECO:0007669"/>
    <property type="project" value="UniProtKB-KW"/>
</dbReference>
<comment type="catalytic activity">
    <reaction evidence="8 10">
        <text>dITP + H2O = dIMP + diphosphate + H(+)</text>
        <dbReference type="Rhea" id="RHEA:28342"/>
        <dbReference type="ChEBI" id="CHEBI:15377"/>
        <dbReference type="ChEBI" id="CHEBI:15378"/>
        <dbReference type="ChEBI" id="CHEBI:33019"/>
        <dbReference type="ChEBI" id="CHEBI:61194"/>
        <dbReference type="ChEBI" id="CHEBI:61382"/>
        <dbReference type="EC" id="3.6.1.66"/>
    </reaction>
</comment>
<dbReference type="FunFam" id="3.90.950.10:FF:000001">
    <property type="entry name" value="dITP/XTP pyrophosphatase"/>
    <property type="match status" value="1"/>
</dbReference>
<dbReference type="Pfam" id="PF01725">
    <property type="entry name" value="Ham1p_like"/>
    <property type="match status" value="1"/>
</dbReference>
<feature type="binding site" evidence="10">
    <location>
        <begin position="191"/>
        <end position="192"/>
    </location>
    <ligand>
        <name>substrate</name>
    </ligand>
</feature>
<dbReference type="NCBIfam" id="TIGR00042">
    <property type="entry name" value="RdgB/HAM1 family non-canonical purine NTP pyrophosphatase"/>
    <property type="match status" value="1"/>
</dbReference>
<feature type="binding site" evidence="10">
    <location>
        <begin position="163"/>
        <end position="166"/>
    </location>
    <ligand>
        <name>substrate</name>
    </ligand>
</feature>
<evidence type="ECO:0000313" key="12">
    <source>
        <dbReference type="EMBL" id="SJZ39990.1"/>
    </source>
</evidence>
<dbReference type="InterPro" id="IPR029001">
    <property type="entry name" value="ITPase-like_fam"/>
</dbReference>
<gene>
    <name evidence="12" type="ORF">SAMN02745152_00086</name>
</gene>
<dbReference type="RefSeq" id="WP_078929751.1">
    <property type="nucleotide sequence ID" value="NZ_CAMCOW010000014.1"/>
</dbReference>
<feature type="binding site" evidence="10">
    <location>
        <begin position="7"/>
        <end position="12"/>
    </location>
    <ligand>
        <name>substrate</name>
    </ligand>
</feature>
<dbReference type="HAMAP" id="MF_01405">
    <property type="entry name" value="Non_canon_purine_NTPase"/>
    <property type="match status" value="1"/>
</dbReference>
<keyword evidence="13" id="KW-1185">Reference proteome</keyword>
<evidence type="ECO:0000256" key="8">
    <source>
        <dbReference type="ARBA" id="ARBA00051875"/>
    </source>
</evidence>
<comment type="subunit">
    <text evidence="2 10">Homodimer.</text>
</comment>